<reference evidence="9 10" key="1">
    <citation type="submission" date="2019-07" db="EMBL/GenBank/DDBJ databases">
        <authorList>
            <person name="Hibberd C M."/>
            <person name="Gehrig L. J."/>
            <person name="Chang H.-W."/>
            <person name="Venkatesh S."/>
        </authorList>
    </citation>
    <scope>NUCLEOTIDE SEQUENCE [LARGE SCALE GENOMIC DNA]</scope>
    <source>
        <strain evidence="9">Blautia_luti_SSTS_Bg7063</strain>
    </source>
</reference>
<evidence type="ECO:0000313" key="10">
    <source>
        <dbReference type="Proteomes" id="UP000408482"/>
    </source>
</evidence>
<accession>A0A564W1J0</accession>
<dbReference type="PROSITE" id="PS50928">
    <property type="entry name" value="ABC_TM1"/>
    <property type="match status" value="1"/>
</dbReference>
<feature type="transmembrane region" description="Helical" evidence="7">
    <location>
        <begin position="108"/>
        <end position="128"/>
    </location>
</feature>
<keyword evidence="5 7" id="KW-1133">Transmembrane helix</keyword>
<evidence type="ECO:0000313" key="9">
    <source>
        <dbReference type="EMBL" id="VUX37862.1"/>
    </source>
</evidence>
<dbReference type="RefSeq" id="WP_186290034.1">
    <property type="nucleotide sequence ID" value="NZ_CABHNW010000074.1"/>
</dbReference>
<dbReference type="InterPro" id="IPR051393">
    <property type="entry name" value="ABC_transporter_permease"/>
</dbReference>
<protein>
    <submittedName>
        <fullName evidence="9">sn-glycerol-3-phosphate transport system permease protein UgpA</fullName>
    </submittedName>
</protein>
<dbReference type="InterPro" id="IPR035906">
    <property type="entry name" value="MetI-like_sf"/>
</dbReference>
<keyword evidence="4 7" id="KW-0812">Transmembrane</keyword>
<dbReference type="CDD" id="cd06261">
    <property type="entry name" value="TM_PBP2"/>
    <property type="match status" value="1"/>
</dbReference>
<dbReference type="Proteomes" id="UP000408482">
    <property type="component" value="Unassembled WGS sequence"/>
</dbReference>
<evidence type="ECO:0000256" key="5">
    <source>
        <dbReference type="ARBA" id="ARBA00022989"/>
    </source>
</evidence>
<keyword evidence="2 7" id="KW-0813">Transport</keyword>
<dbReference type="GO" id="GO:0005886">
    <property type="term" value="C:plasma membrane"/>
    <property type="evidence" value="ECO:0007669"/>
    <property type="project" value="UniProtKB-SubCell"/>
</dbReference>
<gene>
    <name evidence="9" type="primary">ugpA_4</name>
    <name evidence="9" type="ORF">RSSSTS7063_03229</name>
</gene>
<dbReference type="Gene3D" id="1.10.3720.10">
    <property type="entry name" value="MetI-like"/>
    <property type="match status" value="1"/>
</dbReference>
<dbReference type="AlphaFoldDB" id="A0A564W1J0"/>
<dbReference type="GO" id="GO:0055085">
    <property type="term" value="P:transmembrane transport"/>
    <property type="evidence" value="ECO:0007669"/>
    <property type="project" value="InterPro"/>
</dbReference>
<dbReference type="PANTHER" id="PTHR30193">
    <property type="entry name" value="ABC TRANSPORTER PERMEASE PROTEIN"/>
    <property type="match status" value="1"/>
</dbReference>
<evidence type="ECO:0000256" key="2">
    <source>
        <dbReference type="ARBA" id="ARBA00022448"/>
    </source>
</evidence>
<keyword evidence="6 7" id="KW-0472">Membrane</keyword>
<evidence type="ECO:0000259" key="8">
    <source>
        <dbReference type="PROSITE" id="PS50928"/>
    </source>
</evidence>
<evidence type="ECO:0000256" key="1">
    <source>
        <dbReference type="ARBA" id="ARBA00004651"/>
    </source>
</evidence>
<comment type="similarity">
    <text evidence="7">Belongs to the binding-protein-dependent transport system permease family.</text>
</comment>
<dbReference type="InterPro" id="IPR000515">
    <property type="entry name" value="MetI-like"/>
</dbReference>
<feature type="transmembrane region" description="Helical" evidence="7">
    <location>
        <begin position="261"/>
        <end position="281"/>
    </location>
</feature>
<feature type="domain" description="ABC transmembrane type-1" evidence="8">
    <location>
        <begin position="71"/>
        <end position="282"/>
    </location>
</feature>
<keyword evidence="3" id="KW-1003">Cell membrane</keyword>
<sequence length="293" mass="32970">MKNKKTKDLAIFALFVFPTVAFVLFATDIPFVMNLYYSVFNWNGIGKNMEFVGLANYVKIFTADPLFWKGVRFTLKFAVFYVVIVNIVSLTVAIVMARENKVNSLGRAFYYIPYIISLTAGSLIWKFILGPGFEALYSVTGWEFFNWSWLGTPKLAFYVVVVMAVWQNLGFYMVNYIAGIIAVPVELLEAARIDGATSFQVFRKITIPMIMPAISICMLTSMTFAFKLFDIIMVFTKGGPANSTVSVAYNIYKEAFVNSKYGLATAKSLVFVVFVLIITAIQMKITKSKEVEA</sequence>
<feature type="transmembrane region" description="Helical" evidence="7">
    <location>
        <begin position="77"/>
        <end position="96"/>
    </location>
</feature>
<feature type="transmembrane region" description="Helical" evidence="7">
    <location>
        <begin position="12"/>
        <end position="33"/>
    </location>
</feature>
<evidence type="ECO:0000256" key="3">
    <source>
        <dbReference type="ARBA" id="ARBA00022475"/>
    </source>
</evidence>
<name>A0A564W1J0_9FIRM</name>
<dbReference type="EMBL" id="CABHNW010000074">
    <property type="protein sequence ID" value="VUX37862.1"/>
    <property type="molecule type" value="Genomic_DNA"/>
</dbReference>
<feature type="transmembrane region" description="Helical" evidence="7">
    <location>
        <begin position="205"/>
        <end position="226"/>
    </location>
</feature>
<dbReference type="SUPFAM" id="SSF161098">
    <property type="entry name" value="MetI-like"/>
    <property type="match status" value="1"/>
</dbReference>
<dbReference type="Pfam" id="PF00528">
    <property type="entry name" value="BPD_transp_1"/>
    <property type="match status" value="1"/>
</dbReference>
<comment type="subcellular location">
    <subcellularLocation>
        <location evidence="1 7">Cell membrane</location>
        <topology evidence="1 7">Multi-pass membrane protein</topology>
    </subcellularLocation>
</comment>
<evidence type="ECO:0000256" key="6">
    <source>
        <dbReference type="ARBA" id="ARBA00023136"/>
    </source>
</evidence>
<organism evidence="9 10">
    <name type="scientific">Blautia luti</name>
    <dbReference type="NCBI Taxonomy" id="89014"/>
    <lineage>
        <taxon>Bacteria</taxon>
        <taxon>Bacillati</taxon>
        <taxon>Bacillota</taxon>
        <taxon>Clostridia</taxon>
        <taxon>Lachnospirales</taxon>
        <taxon>Lachnospiraceae</taxon>
        <taxon>Blautia</taxon>
    </lineage>
</organism>
<feature type="transmembrane region" description="Helical" evidence="7">
    <location>
        <begin position="155"/>
        <end position="185"/>
    </location>
</feature>
<proteinExistence type="inferred from homology"/>
<keyword evidence="10" id="KW-1185">Reference proteome</keyword>
<dbReference type="PANTHER" id="PTHR30193:SF37">
    <property type="entry name" value="INNER MEMBRANE ABC TRANSPORTER PERMEASE PROTEIN YCJO"/>
    <property type="match status" value="1"/>
</dbReference>
<evidence type="ECO:0000256" key="7">
    <source>
        <dbReference type="RuleBase" id="RU363032"/>
    </source>
</evidence>
<evidence type="ECO:0000256" key="4">
    <source>
        <dbReference type="ARBA" id="ARBA00022692"/>
    </source>
</evidence>